<sequence length="268" mass="29532">MLTATTGRWLRHTVLRSGPRLRFLHASAARLDAVSISTTQAMHQDLWKTYPTGEERLQVALTLIGEAGNNYEGVASDVLYRLSAAKDVARAKGLVEAMHENDVLASAAALAVFARVYFGHHTRDLPSALQWLLENHQALLSPTQELPLQAVLEHLVAQGQAPAAVEFWLLWADTLLEPPTIAIAALCRELVRFEQFDCIYRMGETKHKAMLQSFPPYQVALMEARVGARQYAEATAYASDLQANGTAPSLQRFRDLAETAAKASRPTA</sequence>
<name>A0A1V9ZAH2_ACHHY</name>
<accession>A0A1V9ZAH2</accession>
<dbReference type="EMBL" id="JNBR01000349">
    <property type="protein sequence ID" value="OQR94860.1"/>
    <property type="molecule type" value="Genomic_DNA"/>
</dbReference>
<gene>
    <name evidence="1" type="ORF">ACHHYP_00881</name>
</gene>
<organism evidence="1 2">
    <name type="scientific">Achlya hypogyna</name>
    <name type="common">Oomycete</name>
    <name type="synonym">Protoachlya hypogyna</name>
    <dbReference type="NCBI Taxonomy" id="1202772"/>
    <lineage>
        <taxon>Eukaryota</taxon>
        <taxon>Sar</taxon>
        <taxon>Stramenopiles</taxon>
        <taxon>Oomycota</taxon>
        <taxon>Saprolegniomycetes</taxon>
        <taxon>Saprolegniales</taxon>
        <taxon>Achlyaceae</taxon>
        <taxon>Achlya</taxon>
    </lineage>
</organism>
<proteinExistence type="predicted"/>
<evidence type="ECO:0000313" key="1">
    <source>
        <dbReference type="EMBL" id="OQR94860.1"/>
    </source>
</evidence>
<comment type="caution">
    <text evidence="1">The sequence shown here is derived from an EMBL/GenBank/DDBJ whole genome shotgun (WGS) entry which is preliminary data.</text>
</comment>
<dbReference type="OrthoDB" id="10365035at2759"/>
<protein>
    <submittedName>
        <fullName evidence="1">Uncharacterized protein</fullName>
    </submittedName>
</protein>
<dbReference type="AlphaFoldDB" id="A0A1V9ZAH2"/>
<dbReference type="Proteomes" id="UP000243579">
    <property type="component" value="Unassembled WGS sequence"/>
</dbReference>
<evidence type="ECO:0000313" key="2">
    <source>
        <dbReference type="Proteomes" id="UP000243579"/>
    </source>
</evidence>
<reference evidence="1 2" key="1">
    <citation type="journal article" date="2014" name="Genome Biol. Evol.">
        <title>The secreted proteins of Achlya hypogyna and Thraustotheca clavata identify the ancestral oomycete secretome and reveal gene acquisitions by horizontal gene transfer.</title>
        <authorList>
            <person name="Misner I."/>
            <person name="Blouin N."/>
            <person name="Leonard G."/>
            <person name="Richards T.A."/>
            <person name="Lane C.E."/>
        </authorList>
    </citation>
    <scope>NUCLEOTIDE SEQUENCE [LARGE SCALE GENOMIC DNA]</scope>
    <source>
        <strain evidence="1 2">ATCC 48635</strain>
    </source>
</reference>
<keyword evidence="2" id="KW-1185">Reference proteome</keyword>